<evidence type="ECO:0000256" key="12">
    <source>
        <dbReference type="RuleBase" id="RU004253"/>
    </source>
</evidence>
<dbReference type="GO" id="GO:0005737">
    <property type="term" value="C:cytoplasm"/>
    <property type="evidence" value="ECO:0007669"/>
    <property type="project" value="TreeGrafter"/>
</dbReference>
<dbReference type="InterPro" id="IPR013785">
    <property type="entry name" value="Aldolase_TIM"/>
</dbReference>
<keyword evidence="3 10" id="KW-0808">Transferase</keyword>
<dbReference type="SUPFAM" id="SSF51391">
    <property type="entry name" value="Thiamin phosphate synthase"/>
    <property type="match status" value="1"/>
</dbReference>
<dbReference type="InterPro" id="IPR036206">
    <property type="entry name" value="ThiamineP_synth_sf"/>
</dbReference>
<dbReference type="UniPathway" id="UPA00060">
    <property type="reaction ID" value="UER00141"/>
</dbReference>
<evidence type="ECO:0000313" key="14">
    <source>
        <dbReference type="EMBL" id="ABQ27813.1"/>
    </source>
</evidence>
<dbReference type="PANTHER" id="PTHR20857:SF15">
    <property type="entry name" value="THIAMINE-PHOSPHATE SYNTHASE"/>
    <property type="match status" value="1"/>
</dbReference>
<feature type="binding site" evidence="10">
    <location>
        <begin position="192"/>
        <end position="193"/>
    </location>
    <ligand>
        <name>2-[(2R,5Z)-2-carboxy-4-methylthiazol-5(2H)-ylidene]ethyl phosphate</name>
        <dbReference type="ChEBI" id="CHEBI:62899"/>
    </ligand>
</feature>
<proteinExistence type="inferred from homology"/>
<comment type="function">
    <text evidence="1 10">Condenses 4-methyl-5-(beta-hydroxyethyl)thiazole monophosphate (THZ-P) and 2-methyl-4-amino-5-hydroxymethyl pyrimidine pyrophosphate (HMP-PP) to form thiamine monophosphate (TMP).</text>
</comment>
<comment type="catalytic activity">
    <reaction evidence="8 10 11">
        <text>2-(2-carboxy-4-methylthiazol-5-yl)ethyl phosphate + 4-amino-2-methyl-5-(diphosphooxymethyl)pyrimidine + 2 H(+) = thiamine phosphate + CO2 + diphosphate</text>
        <dbReference type="Rhea" id="RHEA:47848"/>
        <dbReference type="ChEBI" id="CHEBI:15378"/>
        <dbReference type="ChEBI" id="CHEBI:16526"/>
        <dbReference type="ChEBI" id="CHEBI:33019"/>
        <dbReference type="ChEBI" id="CHEBI:37575"/>
        <dbReference type="ChEBI" id="CHEBI:57841"/>
        <dbReference type="ChEBI" id="CHEBI:62890"/>
        <dbReference type="EC" id="2.5.1.3"/>
    </reaction>
</comment>
<comment type="catalytic activity">
    <reaction evidence="9 10 11">
        <text>2-[(2R,5Z)-2-carboxy-4-methylthiazol-5(2H)-ylidene]ethyl phosphate + 4-amino-2-methyl-5-(diphosphooxymethyl)pyrimidine + 2 H(+) = thiamine phosphate + CO2 + diphosphate</text>
        <dbReference type="Rhea" id="RHEA:47844"/>
        <dbReference type="ChEBI" id="CHEBI:15378"/>
        <dbReference type="ChEBI" id="CHEBI:16526"/>
        <dbReference type="ChEBI" id="CHEBI:33019"/>
        <dbReference type="ChEBI" id="CHEBI:37575"/>
        <dbReference type="ChEBI" id="CHEBI:57841"/>
        <dbReference type="ChEBI" id="CHEBI:62899"/>
        <dbReference type="EC" id="2.5.1.3"/>
    </reaction>
</comment>
<name>A5G7P5_GEOUR</name>
<evidence type="ECO:0000256" key="1">
    <source>
        <dbReference type="ARBA" id="ARBA00003814"/>
    </source>
</evidence>
<evidence type="ECO:0000256" key="4">
    <source>
        <dbReference type="ARBA" id="ARBA00022723"/>
    </source>
</evidence>
<dbReference type="Proteomes" id="UP000006695">
    <property type="component" value="Chromosome"/>
</dbReference>
<dbReference type="InterPro" id="IPR034291">
    <property type="entry name" value="TMP_synthase"/>
</dbReference>
<dbReference type="PANTHER" id="PTHR20857">
    <property type="entry name" value="THIAMINE-PHOSPHATE PYROPHOSPHORYLASE"/>
    <property type="match status" value="1"/>
</dbReference>
<feature type="binding site" evidence="10">
    <location>
        <position position="144"/>
    </location>
    <ligand>
        <name>4-amino-2-methyl-5-(diphosphooxymethyl)pyrimidine</name>
        <dbReference type="ChEBI" id="CHEBI:57841"/>
    </ligand>
</feature>
<dbReference type="CDD" id="cd00564">
    <property type="entry name" value="TMP_TenI"/>
    <property type="match status" value="1"/>
</dbReference>
<dbReference type="GO" id="GO:0009229">
    <property type="term" value="P:thiamine diphosphate biosynthetic process"/>
    <property type="evidence" value="ECO:0007669"/>
    <property type="project" value="UniProtKB-UniRule"/>
</dbReference>
<feature type="binding site" evidence="10">
    <location>
        <position position="172"/>
    </location>
    <ligand>
        <name>2-[(2R,5Z)-2-carboxy-4-methylthiazol-5(2H)-ylidene]ethyl phosphate</name>
        <dbReference type="ChEBI" id="CHEBI:62899"/>
    </ligand>
</feature>
<dbReference type="STRING" id="351605.Gura_3660"/>
<evidence type="ECO:0000256" key="7">
    <source>
        <dbReference type="ARBA" id="ARBA00047334"/>
    </source>
</evidence>
<protein>
    <recommendedName>
        <fullName evidence="10">Thiamine-phosphate synthase</fullName>
        <shortName evidence="10">TP synthase</shortName>
        <shortName evidence="10">TPS</shortName>
        <ecNumber evidence="10">2.5.1.3</ecNumber>
    </recommendedName>
    <alternativeName>
        <fullName evidence="10">Thiamine-phosphate pyrophosphorylase</fullName>
        <shortName evidence="10">TMP pyrophosphorylase</shortName>
        <shortName evidence="10">TMP-PPase</shortName>
    </alternativeName>
</protein>
<feature type="binding site" evidence="10">
    <location>
        <position position="115"/>
    </location>
    <ligand>
        <name>4-amino-2-methyl-5-(diphosphooxymethyl)pyrimidine</name>
        <dbReference type="ChEBI" id="CHEBI:57841"/>
    </ligand>
</feature>
<evidence type="ECO:0000259" key="13">
    <source>
        <dbReference type="Pfam" id="PF02581"/>
    </source>
</evidence>
<dbReference type="HAMAP" id="MF_00097">
    <property type="entry name" value="TMP_synthase"/>
    <property type="match status" value="1"/>
</dbReference>
<comment type="pathway">
    <text evidence="2 10 12">Cofactor biosynthesis; thiamine diphosphate biosynthesis; thiamine phosphate from 4-amino-2-methyl-5-diphosphomethylpyrimidine and 4-methyl-5-(2-phosphoethyl)-thiazole: step 1/1.</text>
</comment>
<dbReference type="RefSeq" id="WP_011940467.1">
    <property type="nucleotide sequence ID" value="NC_009483.1"/>
</dbReference>
<comment type="cofactor">
    <cofactor evidence="10">
        <name>Mg(2+)</name>
        <dbReference type="ChEBI" id="CHEBI:18420"/>
    </cofactor>
    <text evidence="10">Binds 1 Mg(2+) ion per subunit.</text>
</comment>
<dbReference type="KEGG" id="gur:Gura_3660"/>
<evidence type="ECO:0000256" key="8">
    <source>
        <dbReference type="ARBA" id="ARBA00047851"/>
    </source>
</evidence>
<dbReference type="Gene3D" id="3.20.20.70">
    <property type="entry name" value="Aldolase class I"/>
    <property type="match status" value="1"/>
</dbReference>
<reference evidence="14 15" key="1">
    <citation type="submission" date="2007-05" db="EMBL/GenBank/DDBJ databases">
        <title>Complete sequence of Geobacter uraniireducens Rf4.</title>
        <authorList>
            <consortium name="US DOE Joint Genome Institute"/>
            <person name="Copeland A."/>
            <person name="Lucas S."/>
            <person name="Lapidus A."/>
            <person name="Barry K."/>
            <person name="Detter J.C."/>
            <person name="Glavina del Rio T."/>
            <person name="Hammon N."/>
            <person name="Israni S."/>
            <person name="Dalin E."/>
            <person name="Tice H."/>
            <person name="Pitluck S."/>
            <person name="Chertkov O."/>
            <person name="Brettin T."/>
            <person name="Bruce D."/>
            <person name="Han C."/>
            <person name="Schmutz J."/>
            <person name="Larimer F."/>
            <person name="Land M."/>
            <person name="Hauser L."/>
            <person name="Kyrpides N."/>
            <person name="Mikhailova N."/>
            <person name="Shelobolina E."/>
            <person name="Aklujkar M."/>
            <person name="Lovley D."/>
            <person name="Richardson P."/>
        </authorList>
    </citation>
    <scope>NUCLEOTIDE SEQUENCE [LARGE SCALE GENOMIC DNA]</scope>
    <source>
        <strain evidence="14 15">Rf4</strain>
    </source>
</reference>
<dbReference type="HOGENOM" id="CLU_018272_3_2_7"/>
<comment type="caution">
    <text evidence="10">Lacks conserved residue(s) required for the propagation of feature annotation.</text>
</comment>
<dbReference type="FunFam" id="3.20.20.70:FF:000096">
    <property type="entry name" value="Thiamine-phosphate synthase"/>
    <property type="match status" value="1"/>
</dbReference>
<dbReference type="NCBIfam" id="TIGR00693">
    <property type="entry name" value="thiE"/>
    <property type="match status" value="1"/>
</dbReference>
<keyword evidence="15" id="KW-1185">Reference proteome</keyword>
<evidence type="ECO:0000313" key="15">
    <source>
        <dbReference type="Proteomes" id="UP000006695"/>
    </source>
</evidence>
<dbReference type="GO" id="GO:0009228">
    <property type="term" value="P:thiamine biosynthetic process"/>
    <property type="evidence" value="ECO:0007669"/>
    <property type="project" value="UniProtKB-KW"/>
</dbReference>
<feature type="binding site" evidence="10">
    <location>
        <position position="77"/>
    </location>
    <ligand>
        <name>Mg(2+)</name>
        <dbReference type="ChEBI" id="CHEBI:18420"/>
    </ligand>
</feature>
<keyword evidence="6 10" id="KW-0784">Thiamine biosynthesis</keyword>
<dbReference type="GO" id="GO:0000287">
    <property type="term" value="F:magnesium ion binding"/>
    <property type="evidence" value="ECO:0007669"/>
    <property type="project" value="UniProtKB-UniRule"/>
</dbReference>
<feature type="binding site" evidence="10">
    <location>
        <begin position="141"/>
        <end position="143"/>
    </location>
    <ligand>
        <name>2-[(2R,5Z)-2-carboxy-4-methylthiazol-5(2H)-ylidene]ethyl phosphate</name>
        <dbReference type="ChEBI" id="CHEBI:62899"/>
    </ligand>
</feature>
<feature type="binding site" evidence="10">
    <location>
        <begin position="44"/>
        <end position="48"/>
    </location>
    <ligand>
        <name>4-amino-2-methyl-5-(diphosphooxymethyl)pyrimidine</name>
        <dbReference type="ChEBI" id="CHEBI:57841"/>
    </ligand>
</feature>
<evidence type="ECO:0000256" key="11">
    <source>
        <dbReference type="RuleBase" id="RU003826"/>
    </source>
</evidence>
<dbReference type="EC" id="2.5.1.3" evidence="10"/>
<comment type="similarity">
    <text evidence="10 11">Belongs to the thiamine-phosphate synthase family.</text>
</comment>
<evidence type="ECO:0000256" key="9">
    <source>
        <dbReference type="ARBA" id="ARBA00047883"/>
    </source>
</evidence>
<dbReference type="OrthoDB" id="9810880at2"/>
<evidence type="ECO:0000256" key="5">
    <source>
        <dbReference type="ARBA" id="ARBA00022842"/>
    </source>
</evidence>
<keyword evidence="5 10" id="KW-0460">Magnesium</keyword>
<gene>
    <name evidence="10" type="primary">thiE</name>
    <name evidence="14" type="ordered locus">Gura_3660</name>
</gene>
<dbReference type="EMBL" id="CP000698">
    <property type="protein sequence ID" value="ABQ27813.1"/>
    <property type="molecule type" value="Genomic_DNA"/>
</dbReference>
<evidence type="ECO:0000256" key="6">
    <source>
        <dbReference type="ARBA" id="ARBA00022977"/>
    </source>
</evidence>
<sequence length="220" mass="24257">MKTATDSPWIDFNLYLITDRKQTEGRSLEFVVEEALRGGVRAVQLREKDLPSRELYETAYELRKLTARHNAKLFINDRVDIALAVDADGVHLGYNSIPIYRARKILGEKKLIGVSCHNQVQAIIAQEQGADFITFGPIYFTQSKAPYGEPVGIVKLAEITHLLTIPIFALGGIKPYNVPEVIAAGAHGIALVSAILSADEPRTAAKTLISLLPPMEQHEV</sequence>
<evidence type="ECO:0000256" key="3">
    <source>
        <dbReference type="ARBA" id="ARBA00022679"/>
    </source>
</evidence>
<dbReference type="Pfam" id="PF02581">
    <property type="entry name" value="TMP-TENI"/>
    <property type="match status" value="1"/>
</dbReference>
<organism evidence="14 15">
    <name type="scientific">Geotalea uraniireducens (strain Rf4)</name>
    <name type="common">Geobacter uraniireducens</name>
    <dbReference type="NCBI Taxonomy" id="351605"/>
    <lineage>
        <taxon>Bacteria</taxon>
        <taxon>Pseudomonadati</taxon>
        <taxon>Thermodesulfobacteriota</taxon>
        <taxon>Desulfuromonadia</taxon>
        <taxon>Geobacterales</taxon>
        <taxon>Geobacteraceae</taxon>
        <taxon>Geotalea</taxon>
    </lineage>
</organism>
<comment type="catalytic activity">
    <reaction evidence="7 10 11">
        <text>4-methyl-5-(2-phosphooxyethyl)-thiazole + 4-amino-2-methyl-5-(diphosphooxymethyl)pyrimidine + H(+) = thiamine phosphate + diphosphate</text>
        <dbReference type="Rhea" id="RHEA:22328"/>
        <dbReference type="ChEBI" id="CHEBI:15378"/>
        <dbReference type="ChEBI" id="CHEBI:33019"/>
        <dbReference type="ChEBI" id="CHEBI:37575"/>
        <dbReference type="ChEBI" id="CHEBI:57841"/>
        <dbReference type="ChEBI" id="CHEBI:58296"/>
        <dbReference type="EC" id="2.5.1.3"/>
    </reaction>
</comment>
<feature type="domain" description="Thiamine phosphate synthase/TenI" evidence="13">
    <location>
        <begin position="14"/>
        <end position="195"/>
    </location>
</feature>
<dbReference type="InterPro" id="IPR022998">
    <property type="entry name" value="ThiamineP_synth_TenI"/>
</dbReference>
<dbReference type="AlphaFoldDB" id="A5G7P5"/>
<dbReference type="GO" id="GO:0004789">
    <property type="term" value="F:thiamine-phosphate diphosphorylase activity"/>
    <property type="evidence" value="ECO:0007669"/>
    <property type="project" value="UniProtKB-UniRule"/>
</dbReference>
<evidence type="ECO:0000256" key="10">
    <source>
        <dbReference type="HAMAP-Rule" id="MF_00097"/>
    </source>
</evidence>
<feature type="binding site" evidence="10">
    <location>
        <position position="76"/>
    </location>
    <ligand>
        <name>4-amino-2-methyl-5-(diphosphooxymethyl)pyrimidine</name>
        <dbReference type="ChEBI" id="CHEBI:57841"/>
    </ligand>
</feature>
<evidence type="ECO:0000256" key="2">
    <source>
        <dbReference type="ARBA" id="ARBA00005165"/>
    </source>
</evidence>
<keyword evidence="4 10" id="KW-0479">Metal-binding</keyword>
<accession>A5G7P5</accession>